<dbReference type="OrthoDB" id="2348824at2759"/>
<accession>A0A5B7KDY3</accession>
<protein>
    <recommendedName>
        <fullName evidence="3">RNase H type-1 domain-containing protein</fullName>
    </recommendedName>
</protein>
<name>A0A5B7KDY3_PORTR</name>
<evidence type="ECO:0000313" key="1">
    <source>
        <dbReference type="EMBL" id="MPD03239.1"/>
    </source>
</evidence>
<dbReference type="CDD" id="cd09275">
    <property type="entry name" value="RNase_HI_RT_DIRS1"/>
    <property type="match status" value="1"/>
</dbReference>
<keyword evidence="2" id="KW-1185">Reference proteome</keyword>
<dbReference type="Proteomes" id="UP000324222">
    <property type="component" value="Unassembled WGS sequence"/>
</dbReference>
<sequence>MFCDASLTGWDAVVGDAKTRGHWAHDKLDHINCLELKAIFLGLQSLCKDSRDTRIHIRNCLFRSLW</sequence>
<proteinExistence type="predicted"/>
<gene>
    <name evidence="1" type="ORF">E2C01_098864</name>
</gene>
<comment type="caution">
    <text evidence="1">The sequence shown here is derived from an EMBL/GenBank/DDBJ whole genome shotgun (WGS) entry which is preliminary data.</text>
</comment>
<organism evidence="1 2">
    <name type="scientific">Portunus trituberculatus</name>
    <name type="common">Swimming crab</name>
    <name type="synonym">Neptunus trituberculatus</name>
    <dbReference type="NCBI Taxonomy" id="210409"/>
    <lineage>
        <taxon>Eukaryota</taxon>
        <taxon>Metazoa</taxon>
        <taxon>Ecdysozoa</taxon>
        <taxon>Arthropoda</taxon>
        <taxon>Crustacea</taxon>
        <taxon>Multicrustacea</taxon>
        <taxon>Malacostraca</taxon>
        <taxon>Eumalacostraca</taxon>
        <taxon>Eucarida</taxon>
        <taxon>Decapoda</taxon>
        <taxon>Pleocyemata</taxon>
        <taxon>Brachyura</taxon>
        <taxon>Eubrachyura</taxon>
        <taxon>Portunoidea</taxon>
        <taxon>Portunidae</taxon>
        <taxon>Portuninae</taxon>
        <taxon>Portunus</taxon>
    </lineage>
</organism>
<dbReference type="AlphaFoldDB" id="A0A5B7KDY3"/>
<dbReference type="EMBL" id="VSRR010135337">
    <property type="protein sequence ID" value="MPD03239.1"/>
    <property type="molecule type" value="Genomic_DNA"/>
</dbReference>
<reference evidence="1 2" key="1">
    <citation type="submission" date="2019-05" db="EMBL/GenBank/DDBJ databases">
        <title>Another draft genome of Portunus trituberculatus and its Hox gene families provides insights of decapod evolution.</title>
        <authorList>
            <person name="Jeong J.-H."/>
            <person name="Song I."/>
            <person name="Kim S."/>
            <person name="Choi T."/>
            <person name="Kim D."/>
            <person name="Ryu S."/>
            <person name="Kim W."/>
        </authorList>
    </citation>
    <scope>NUCLEOTIDE SEQUENCE [LARGE SCALE GENOMIC DNA]</scope>
    <source>
        <tissue evidence="1">Muscle</tissue>
    </source>
</reference>
<evidence type="ECO:0008006" key="3">
    <source>
        <dbReference type="Google" id="ProtNLM"/>
    </source>
</evidence>
<evidence type="ECO:0000313" key="2">
    <source>
        <dbReference type="Proteomes" id="UP000324222"/>
    </source>
</evidence>